<organism evidence="2 3">
    <name type="scientific">Cinchona calisaya</name>
    <dbReference type="NCBI Taxonomy" id="153742"/>
    <lineage>
        <taxon>Eukaryota</taxon>
        <taxon>Viridiplantae</taxon>
        <taxon>Streptophyta</taxon>
        <taxon>Embryophyta</taxon>
        <taxon>Tracheophyta</taxon>
        <taxon>Spermatophyta</taxon>
        <taxon>Magnoliopsida</taxon>
        <taxon>eudicotyledons</taxon>
        <taxon>Gunneridae</taxon>
        <taxon>Pentapetalae</taxon>
        <taxon>asterids</taxon>
        <taxon>lamiids</taxon>
        <taxon>Gentianales</taxon>
        <taxon>Rubiaceae</taxon>
        <taxon>Cinchonoideae</taxon>
        <taxon>Cinchoneae</taxon>
        <taxon>Cinchona</taxon>
    </lineage>
</organism>
<dbReference type="Proteomes" id="UP001630127">
    <property type="component" value="Unassembled WGS sequence"/>
</dbReference>
<dbReference type="EMBL" id="JBJUIK010000015">
    <property type="protein sequence ID" value="KAL3502397.1"/>
    <property type="molecule type" value="Genomic_DNA"/>
</dbReference>
<keyword evidence="3" id="KW-1185">Reference proteome</keyword>
<sequence length="100" mass="11585">MRNKRRGNSRDKHLPLENLRVNVEFYEPKTSSAGESRAQEQMLQFLQENFTTVQQFMELNKQSLKFVLVNIEILRAEAQDKDIASSARRPSPRTSGYLNG</sequence>
<evidence type="ECO:0000313" key="3">
    <source>
        <dbReference type="Proteomes" id="UP001630127"/>
    </source>
</evidence>
<name>A0ABD2Y948_9GENT</name>
<proteinExistence type="predicted"/>
<evidence type="ECO:0000256" key="1">
    <source>
        <dbReference type="SAM" id="MobiDB-lite"/>
    </source>
</evidence>
<evidence type="ECO:0000313" key="2">
    <source>
        <dbReference type="EMBL" id="KAL3502397.1"/>
    </source>
</evidence>
<comment type="caution">
    <text evidence="2">The sequence shown here is derived from an EMBL/GenBank/DDBJ whole genome shotgun (WGS) entry which is preliminary data.</text>
</comment>
<protein>
    <submittedName>
        <fullName evidence="2">Uncharacterized protein</fullName>
    </submittedName>
</protein>
<accession>A0ABD2Y948</accession>
<gene>
    <name evidence="2" type="ORF">ACH5RR_036846</name>
</gene>
<feature type="region of interest" description="Disordered" evidence="1">
    <location>
        <begin position="80"/>
        <end position="100"/>
    </location>
</feature>
<feature type="compositionally biased region" description="Low complexity" evidence="1">
    <location>
        <begin position="84"/>
        <end position="93"/>
    </location>
</feature>
<reference evidence="2 3" key="1">
    <citation type="submission" date="2024-11" db="EMBL/GenBank/DDBJ databases">
        <title>A near-complete genome assembly of Cinchona calisaya.</title>
        <authorList>
            <person name="Lian D.C."/>
            <person name="Zhao X.W."/>
            <person name="Wei L."/>
        </authorList>
    </citation>
    <scope>NUCLEOTIDE SEQUENCE [LARGE SCALE GENOMIC DNA]</scope>
    <source>
        <tissue evidence="2">Nenye</tissue>
    </source>
</reference>
<dbReference type="AlphaFoldDB" id="A0ABD2Y948"/>